<dbReference type="InterPro" id="IPR002641">
    <property type="entry name" value="PNPLA_dom"/>
</dbReference>
<dbReference type="SUPFAM" id="SSF48452">
    <property type="entry name" value="TPR-like"/>
    <property type="match status" value="1"/>
</dbReference>
<feature type="short sequence motif" description="DGA/G" evidence="4">
    <location>
        <begin position="212"/>
        <end position="214"/>
    </location>
</feature>
<dbReference type="OrthoDB" id="1658288at2759"/>
<feature type="short sequence motif" description="GXGXXG" evidence="4">
    <location>
        <begin position="28"/>
        <end position="33"/>
    </location>
</feature>
<evidence type="ECO:0000313" key="7">
    <source>
        <dbReference type="EMBL" id="KAF2157725.1"/>
    </source>
</evidence>
<dbReference type="GO" id="GO:0019369">
    <property type="term" value="P:arachidonate metabolic process"/>
    <property type="evidence" value="ECO:0007669"/>
    <property type="project" value="TreeGrafter"/>
</dbReference>
<evidence type="ECO:0000313" key="8">
    <source>
        <dbReference type="Proteomes" id="UP000799439"/>
    </source>
</evidence>
<dbReference type="PROSITE" id="PS51635">
    <property type="entry name" value="PNPLA"/>
    <property type="match status" value="1"/>
</dbReference>
<dbReference type="InterPro" id="IPR002182">
    <property type="entry name" value="NB-ARC"/>
</dbReference>
<dbReference type="CDD" id="cd07216">
    <property type="entry name" value="Pat17_PNPLA8_PNPLA9_like3"/>
    <property type="match status" value="1"/>
</dbReference>
<dbReference type="InterPro" id="IPR027417">
    <property type="entry name" value="P-loop_NTPase"/>
</dbReference>
<feature type="active site" description="Nucleophile" evidence="4">
    <location>
        <position position="72"/>
    </location>
</feature>
<keyword evidence="3 4" id="KW-0443">Lipid metabolism</keyword>
<dbReference type="Gene3D" id="3.40.1090.10">
    <property type="entry name" value="Cytosolic phospholipase A2 catalytic domain"/>
    <property type="match status" value="1"/>
</dbReference>
<dbReference type="GO" id="GO:0046486">
    <property type="term" value="P:glycerolipid metabolic process"/>
    <property type="evidence" value="ECO:0007669"/>
    <property type="project" value="UniProtKB-ARBA"/>
</dbReference>
<evidence type="ECO:0000256" key="2">
    <source>
        <dbReference type="ARBA" id="ARBA00022963"/>
    </source>
</evidence>
<dbReference type="Pfam" id="PF13424">
    <property type="entry name" value="TPR_12"/>
    <property type="match status" value="1"/>
</dbReference>
<evidence type="ECO:0000256" key="5">
    <source>
        <dbReference type="SAM" id="MobiDB-lite"/>
    </source>
</evidence>
<feature type="region of interest" description="Disordered" evidence="5">
    <location>
        <begin position="1061"/>
        <end position="1084"/>
    </location>
</feature>
<reference evidence="7" key="1">
    <citation type="journal article" date="2020" name="Stud. Mycol.">
        <title>101 Dothideomycetes genomes: a test case for predicting lifestyles and emergence of pathogens.</title>
        <authorList>
            <person name="Haridas S."/>
            <person name="Albert R."/>
            <person name="Binder M."/>
            <person name="Bloem J."/>
            <person name="Labutti K."/>
            <person name="Salamov A."/>
            <person name="Andreopoulos B."/>
            <person name="Baker S."/>
            <person name="Barry K."/>
            <person name="Bills G."/>
            <person name="Bluhm B."/>
            <person name="Cannon C."/>
            <person name="Castanera R."/>
            <person name="Culley D."/>
            <person name="Daum C."/>
            <person name="Ezra D."/>
            <person name="Gonzalez J."/>
            <person name="Henrissat B."/>
            <person name="Kuo A."/>
            <person name="Liang C."/>
            <person name="Lipzen A."/>
            <person name="Lutzoni F."/>
            <person name="Magnuson J."/>
            <person name="Mondo S."/>
            <person name="Nolan M."/>
            <person name="Ohm R."/>
            <person name="Pangilinan J."/>
            <person name="Park H.-J."/>
            <person name="Ramirez L."/>
            <person name="Alfaro M."/>
            <person name="Sun H."/>
            <person name="Tritt A."/>
            <person name="Yoshinaga Y."/>
            <person name="Zwiers L.-H."/>
            <person name="Turgeon B."/>
            <person name="Goodwin S."/>
            <person name="Spatafora J."/>
            <person name="Crous P."/>
            <person name="Grigoriev I."/>
        </authorList>
    </citation>
    <scope>NUCLEOTIDE SEQUENCE</scope>
    <source>
        <strain evidence="7">CBS 260.36</strain>
    </source>
</reference>
<evidence type="ECO:0000256" key="4">
    <source>
        <dbReference type="PROSITE-ProRule" id="PRU01161"/>
    </source>
</evidence>
<dbReference type="GO" id="GO:0016020">
    <property type="term" value="C:membrane"/>
    <property type="evidence" value="ECO:0007669"/>
    <property type="project" value="TreeGrafter"/>
</dbReference>
<dbReference type="Gene3D" id="1.25.40.10">
    <property type="entry name" value="Tetratricopeptide repeat domain"/>
    <property type="match status" value="1"/>
</dbReference>
<dbReference type="GO" id="GO:0047499">
    <property type="term" value="F:calcium-independent phospholipase A2 activity"/>
    <property type="evidence" value="ECO:0007669"/>
    <property type="project" value="TreeGrafter"/>
</dbReference>
<dbReference type="EMBL" id="ML996081">
    <property type="protein sequence ID" value="KAF2157725.1"/>
    <property type="molecule type" value="Genomic_DNA"/>
</dbReference>
<feature type="domain" description="PNPLA" evidence="6">
    <location>
        <begin position="24"/>
        <end position="225"/>
    </location>
</feature>
<evidence type="ECO:0000259" key="6">
    <source>
        <dbReference type="PROSITE" id="PS51635"/>
    </source>
</evidence>
<dbReference type="PRINTS" id="PR00364">
    <property type="entry name" value="DISEASERSIST"/>
</dbReference>
<dbReference type="PANTHER" id="PTHR24185">
    <property type="entry name" value="CALCIUM-INDEPENDENT PHOSPHOLIPASE A2-GAMMA"/>
    <property type="match status" value="1"/>
</dbReference>
<keyword evidence="2 4" id="KW-0442">Lipid degradation</keyword>
<accession>A0A9P4MK12</accession>
<dbReference type="Pfam" id="PF01734">
    <property type="entry name" value="Patatin"/>
    <property type="match status" value="1"/>
</dbReference>
<dbReference type="Gene3D" id="3.40.50.300">
    <property type="entry name" value="P-loop containing nucleotide triphosphate hydrolases"/>
    <property type="match status" value="1"/>
</dbReference>
<evidence type="ECO:0000256" key="3">
    <source>
        <dbReference type="ARBA" id="ARBA00023098"/>
    </source>
</evidence>
<dbReference type="GO" id="GO:0016042">
    <property type="term" value="P:lipid catabolic process"/>
    <property type="evidence" value="ECO:0007669"/>
    <property type="project" value="UniProtKB-UniRule"/>
</dbReference>
<dbReference type="PANTHER" id="PTHR24185:SF1">
    <property type="entry name" value="CALCIUM-INDEPENDENT PHOSPHOLIPASE A2-GAMMA"/>
    <property type="match status" value="1"/>
</dbReference>
<organism evidence="7 8">
    <name type="scientific">Myriangium duriaei CBS 260.36</name>
    <dbReference type="NCBI Taxonomy" id="1168546"/>
    <lineage>
        <taxon>Eukaryota</taxon>
        <taxon>Fungi</taxon>
        <taxon>Dikarya</taxon>
        <taxon>Ascomycota</taxon>
        <taxon>Pezizomycotina</taxon>
        <taxon>Dothideomycetes</taxon>
        <taxon>Dothideomycetidae</taxon>
        <taxon>Myriangiales</taxon>
        <taxon>Myriangiaceae</taxon>
        <taxon>Myriangium</taxon>
    </lineage>
</organism>
<dbReference type="Proteomes" id="UP000799439">
    <property type="component" value="Unassembled WGS sequence"/>
</dbReference>
<comment type="caution">
    <text evidence="7">The sequence shown here is derived from an EMBL/GenBank/DDBJ whole genome shotgun (WGS) entry which is preliminary data.</text>
</comment>
<proteinExistence type="predicted"/>
<dbReference type="InterPro" id="IPR011990">
    <property type="entry name" value="TPR-like_helical_dom_sf"/>
</dbReference>
<protein>
    <recommendedName>
        <fullName evidence="6">PNPLA domain-containing protein</fullName>
    </recommendedName>
</protein>
<dbReference type="GO" id="GO:0043531">
    <property type="term" value="F:ADP binding"/>
    <property type="evidence" value="ECO:0007669"/>
    <property type="project" value="InterPro"/>
</dbReference>
<keyword evidence="1 4" id="KW-0378">Hydrolase</keyword>
<feature type="active site" description="Proton acceptor" evidence="4">
    <location>
        <position position="212"/>
    </location>
</feature>
<name>A0A9P4MK12_9PEZI</name>
<dbReference type="SUPFAM" id="SSF52540">
    <property type="entry name" value="P-loop containing nucleoside triphosphate hydrolases"/>
    <property type="match status" value="1"/>
</dbReference>
<dbReference type="InterPro" id="IPR016035">
    <property type="entry name" value="Acyl_Trfase/lysoPLipase"/>
</dbReference>
<sequence>MAQRLTSQPGGEPDPLETTGLCLLCFDGGGVRGLSSLYILKGIMTRLNIERAKLNQPPVKPCEVFDLIAGTSTGGLIAIMLGRLKMDVDECIKSYTELAAQVFGQTISRTPFGITGKIKSKFDSKVLDSAVRDVIVSKKKPENAMLNDGEDRTCKTFVCTVDRSTKFVVRLRDYDLPEEMAIQATIRQAALATSAATTFFEPAQIGYRTFADGAFGANNPVDEVEEEAANIWCSETRELKPLVKCFISIGTGNPGLKAFEDNLFKFLQKTLVDLVTETEKTEKKFIARWAKHYDEGRYYRFNVEQGLQDVGLEEYKKLDIIEAATEAYMTHTKQKNTTRDCIHNLKLKQEQRQFNIQFSLSGVPIAKKFIGRQNELQRMSEALLPNAGNTRRKVFVLRGLGGIGKTQLAVEFARKHRDAFSSIFWLDASSEDTLKSSLAACSQRLPEEHVSENGKAYRSGNNEVTEELAQEMIAWFARKHNDRWLVIFDNTDKGSPSSGSGAFDIRAYFPPFDHGSILITTRLIRLEQLGESQEVQAVDDSTAQAILATWLDRDYESDIIAPLIELLDGLPLALAQAGAYLKETGVGIKTYLRYYHEHWEDIARSTDDEDSILQDYPERSIWTTWTISFDAIHRNNPSAANLLVLWSFLNNDGLWYGLFENVRSNDSAAQAVTQVLGDIAAHELSFTRAMRLLCSYSMVQKSEDDCQHSSYSLHPVVHKWAYNFKGKHLRKTLLPLAISVVGLAMNDQADVVSKKLARRALRHMHTCVCLLLDDDRSSSVSVDEVLATDQVFRIPLAALKNLAFICLDIPHVGNPELIIRGPQQPTKMFFTLHGEVIDLNIMRTAAIGMLERELQRFSENLPVDLSVEDQMNVTSLQLSLAGFYTDQGQMERAENCFEMVLSNLKDGFEIEPDSLWCTRIALGKIYIRSGKLEDAERVLEQALRPCDPQLQDDHSWATGSRRSLGQVYLRQGRLVEAEQMFKEEVLRAGHEFNVETAEKLHLLVAELRTYVDPAQQAESGLAKTHELLQLFSLEPISSFDVVDFLLDQMLEVYLFVDLDAEGEAGEERGEEEDEEEAGAGEDEE</sequence>
<dbReference type="SUPFAM" id="SSF52151">
    <property type="entry name" value="FabD/lysophospholipase-like"/>
    <property type="match status" value="1"/>
</dbReference>
<dbReference type="Pfam" id="PF00931">
    <property type="entry name" value="NB-ARC"/>
    <property type="match status" value="1"/>
</dbReference>
<feature type="short sequence motif" description="GXSXG" evidence="4">
    <location>
        <begin position="70"/>
        <end position="74"/>
    </location>
</feature>
<dbReference type="AlphaFoldDB" id="A0A9P4MK12"/>
<evidence type="ECO:0000256" key="1">
    <source>
        <dbReference type="ARBA" id="ARBA00022801"/>
    </source>
</evidence>
<keyword evidence="8" id="KW-1185">Reference proteome</keyword>
<gene>
    <name evidence="7" type="ORF">K461DRAFT_326006</name>
</gene>